<protein>
    <submittedName>
        <fullName evidence="1">Uncharacterized protein</fullName>
    </submittedName>
</protein>
<dbReference type="Proteomes" id="UP000034457">
    <property type="component" value="Unassembled WGS sequence"/>
</dbReference>
<organism evidence="1 2">
    <name type="scientific">Candidatus Roizmanbacteria bacterium GW2011_GWA2_35_19</name>
    <dbReference type="NCBI Taxonomy" id="1618478"/>
    <lineage>
        <taxon>Bacteria</taxon>
        <taxon>Candidatus Roizmaniibacteriota</taxon>
    </lineage>
</organism>
<proteinExistence type="predicted"/>
<name>A0A0G0C3Y1_9BACT</name>
<sequence length="32" mass="3329">MSDGLLSYLAKEVISSTTFSNMCDGCGGGKKK</sequence>
<accession>A0A0G0C3Y1</accession>
<dbReference type="EMBL" id="LBQC01000038">
    <property type="protein sequence ID" value="KKP70816.1"/>
    <property type="molecule type" value="Genomic_DNA"/>
</dbReference>
<evidence type="ECO:0000313" key="2">
    <source>
        <dbReference type="Proteomes" id="UP000034457"/>
    </source>
</evidence>
<reference evidence="1 2" key="1">
    <citation type="journal article" date="2015" name="Nature">
        <title>rRNA introns, odd ribosomes, and small enigmatic genomes across a large radiation of phyla.</title>
        <authorList>
            <person name="Brown C.T."/>
            <person name="Hug L.A."/>
            <person name="Thomas B.C."/>
            <person name="Sharon I."/>
            <person name="Castelle C.J."/>
            <person name="Singh A."/>
            <person name="Wilkins M.J."/>
            <person name="Williams K.H."/>
            <person name="Banfield J.F."/>
        </authorList>
    </citation>
    <scope>NUCLEOTIDE SEQUENCE [LARGE SCALE GENOMIC DNA]</scope>
</reference>
<dbReference type="AlphaFoldDB" id="A0A0G0C3Y1"/>
<evidence type="ECO:0000313" key="1">
    <source>
        <dbReference type="EMBL" id="KKP70816.1"/>
    </source>
</evidence>
<dbReference type="STRING" id="1618478.UR68_C0038G0003"/>
<comment type="caution">
    <text evidence="1">The sequence shown here is derived from an EMBL/GenBank/DDBJ whole genome shotgun (WGS) entry which is preliminary data.</text>
</comment>
<gene>
    <name evidence="1" type="ORF">UR68_C0038G0003</name>
</gene>